<evidence type="ECO:0000313" key="2">
    <source>
        <dbReference type="EMBL" id="KAJ7758199.1"/>
    </source>
</evidence>
<sequence length="360" mass="39725">MAPASLPTFHARGPDSSLSGQHAISKSLKDKSPGILTRMVDSKGSVPQMVKYGYTDGDDNNVVGWLADPKRLYEDYTSAALYKPLGPQGKVLWSHTHDCKGWHRRAMTIPDLQARVLAAVETKLEITRQKNNVKPGSKAQSKHSKPGSDDETPAPVKRKVTFKEAEGHKAISADIARISKETQIPRGTVNKLFNLTRSIIETDELLREIIDAIDGRGNEDADEFERVSEEDEEYEDSESEDESLPPKPKSRAQVKSAPKNSASAKPVSSKKRKGDGLHEKTAKKVKINLRRAYQTSVPPKPGPDAAPTQTRSRAETIGAEEDVAVPATLFYARLRQRHSAVPVRALHYEILVRGLVSKDK</sequence>
<feature type="compositionally biased region" description="Basic and acidic residues" evidence="1">
    <location>
        <begin position="217"/>
        <end position="227"/>
    </location>
</feature>
<keyword evidence="3" id="KW-1185">Reference proteome</keyword>
<dbReference type="EMBL" id="JARJLG010000056">
    <property type="protein sequence ID" value="KAJ7758199.1"/>
    <property type="molecule type" value="Genomic_DNA"/>
</dbReference>
<evidence type="ECO:0000313" key="3">
    <source>
        <dbReference type="Proteomes" id="UP001215280"/>
    </source>
</evidence>
<organism evidence="2 3">
    <name type="scientific">Mycena maculata</name>
    <dbReference type="NCBI Taxonomy" id="230809"/>
    <lineage>
        <taxon>Eukaryota</taxon>
        <taxon>Fungi</taxon>
        <taxon>Dikarya</taxon>
        <taxon>Basidiomycota</taxon>
        <taxon>Agaricomycotina</taxon>
        <taxon>Agaricomycetes</taxon>
        <taxon>Agaricomycetidae</taxon>
        <taxon>Agaricales</taxon>
        <taxon>Marasmiineae</taxon>
        <taxon>Mycenaceae</taxon>
        <taxon>Mycena</taxon>
    </lineage>
</organism>
<reference evidence="2" key="1">
    <citation type="submission" date="2023-03" db="EMBL/GenBank/DDBJ databases">
        <title>Massive genome expansion in bonnet fungi (Mycena s.s.) driven by repeated elements and novel gene families across ecological guilds.</title>
        <authorList>
            <consortium name="Lawrence Berkeley National Laboratory"/>
            <person name="Harder C.B."/>
            <person name="Miyauchi S."/>
            <person name="Viragh M."/>
            <person name="Kuo A."/>
            <person name="Thoen E."/>
            <person name="Andreopoulos B."/>
            <person name="Lu D."/>
            <person name="Skrede I."/>
            <person name="Drula E."/>
            <person name="Henrissat B."/>
            <person name="Morin E."/>
            <person name="Kohler A."/>
            <person name="Barry K."/>
            <person name="LaButti K."/>
            <person name="Morin E."/>
            <person name="Salamov A."/>
            <person name="Lipzen A."/>
            <person name="Mereny Z."/>
            <person name="Hegedus B."/>
            <person name="Baldrian P."/>
            <person name="Stursova M."/>
            <person name="Weitz H."/>
            <person name="Taylor A."/>
            <person name="Grigoriev I.V."/>
            <person name="Nagy L.G."/>
            <person name="Martin F."/>
            <person name="Kauserud H."/>
        </authorList>
    </citation>
    <scope>NUCLEOTIDE SEQUENCE</scope>
    <source>
        <strain evidence="2">CBHHK188m</strain>
    </source>
</reference>
<feature type="region of interest" description="Disordered" evidence="1">
    <location>
        <begin position="217"/>
        <end position="319"/>
    </location>
</feature>
<feature type="region of interest" description="Disordered" evidence="1">
    <location>
        <begin position="128"/>
        <end position="156"/>
    </location>
</feature>
<evidence type="ECO:0000256" key="1">
    <source>
        <dbReference type="SAM" id="MobiDB-lite"/>
    </source>
</evidence>
<accession>A0AAD7J6K8</accession>
<dbReference type="Proteomes" id="UP001215280">
    <property type="component" value="Unassembled WGS sequence"/>
</dbReference>
<dbReference type="AlphaFoldDB" id="A0AAD7J6K8"/>
<name>A0AAD7J6K8_9AGAR</name>
<protein>
    <submittedName>
        <fullName evidence="2">Uncharacterized protein</fullName>
    </submittedName>
</protein>
<gene>
    <name evidence="2" type="ORF">DFH07DRAFT_1025080</name>
</gene>
<proteinExistence type="predicted"/>
<feature type="compositionally biased region" description="Acidic residues" evidence="1">
    <location>
        <begin position="228"/>
        <end position="243"/>
    </location>
</feature>
<feature type="region of interest" description="Disordered" evidence="1">
    <location>
        <begin position="1"/>
        <end position="25"/>
    </location>
</feature>
<comment type="caution">
    <text evidence="2">The sequence shown here is derived from an EMBL/GenBank/DDBJ whole genome shotgun (WGS) entry which is preliminary data.</text>
</comment>